<dbReference type="PANTHER" id="PTHR19338">
    <property type="entry name" value="TRANSLOCASE OF INNER MITOCHONDRIAL MEMBRANE 13 HOMOLOG"/>
    <property type="match status" value="1"/>
</dbReference>
<evidence type="ECO:0000256" key="5">
    <source>
        <dbReference type="ARBA" id="ARBA00022821"/>
    </source>
</evidence>
<dbReference type="AlphaFoldDB" id="A0A3L6RFB2"/>
<dbReference type="GO" id="GO:0000166">
    <property type="term" value="F:nucleotide binding"/>
    <property type="evidence" value="ECO:0007669"/>
    <property type="project" value="UniProtKB-KW"/>
</dbReference>
<dbReference type="Gene3D" id="1.20.5.4130">
    <property type="match status" value="1"/>
</dbReference>
<comment type="similarity">
    <text evidence="1">Belongs to the disease resistance NB-LRR family.</text>
</comment>
<dbReference type="Pfam" id="PF18052">
    <property type="entry name" value="Rx_N"/>
    <property type="match status" value="1"/>
</dbReference>
<dbReference type="Proteomes" id="UP000275267">
    <property type="component" value="Unassembled WGS sequence"/>
</dbReference>
<keyword evidence="5" id="KW-0611">Plant defense</keyword>
<feature type="domain" description="Disease resistance N-terminal" evidence="7">
    <location>
        <begin position="84"/>
        <end position="162"/>
    </location>
</feature>
<reference evidence="9" key="1">
    <citation type="journal article" date="2019" name="Nat. Commun.">
        <title>The genome of broomcorn millet.</title>
        <authorList>
            <person name="Zou C."/>
            <person name="Miki D."/>
            <person name="Li D."/>
            <person name="Tang Q."/>
            <person name="Xiao L."/>
            <person name="Rajput S."/>
            <person name="Deng P."/>
            <person name="Jia W."/>
            <person name="Huang R."/>
            <person name="Zhang M."/>
            <person name="Sun Y."/>
            <person name="Hu J."/>
            <person name="Fu X."/>
            <person name="Schnable P.S."/>
            <person name="Li F."/>
            <person name="Zhang H."/>
            <person name="Feng B."/>
            <person name="Zhu X."/>
            <person name="Liu R."/>
            <person name="Schnable J.C."/>
            <person name="Zhu J.-K."/>
            <person name="Zhang H."/>
        </authorList>
    </citation>
    <scope>NUCLEOTIDE SEQUENCE [LARGE SCALE GENOMIC DNA]</scope>
</reference>
<feature type="region of interest" description="Disordered" evidence="6">
    <location>
        <begin position="1"/>
        <end position="70"/>
    </location>
</feature>
<evidence type="ECO:0000259" key="7">
    <source>
        <dbReference type="Pfam" id="PF18052"/>
    </source>
</evidence>
<dbReference type="PANTHER" id="PTHR19338:SF45">
    <property type="entry name" value="RX N-TERMINAL DOMAIN-CONTAINING PROTEIN"/>
    <property type="match status" value="1"/>
</dbReference>
<dbReference type="InterPro" id="IPR041118">
    <property type="entry name" value="Rx_N"/>
</dbReference>
<dbReference type="GO" id="GO:0006952">
    <property type="term" value="P:defense response"/>
    <property type="evidence" value="ECO:0007669"/>
    <property type="project" value="UniProtKB-KW"/>
</dbReference>
<feature type="compositionally biased region" description="Low complexity" evidence="6">
    <location>
        <begin position="45"/>
        <end position="57"/>
    </location>
</feature>
<keyword evidence="2" id="KW-0433">Leucine-rich repeat</keyword>
<keyword evidence="9" id="KW-1185">Reference proteome</keyword>
<name>A0A3L6RFB2_PANMI</name>
<evidence type="ECO:0000256" key="2">
    <source>
        <dbReference type="ARBA" id="ARBA00022614"/>
    </source>
</evidence>
<keyword evidence="3" id="KW-0677">Repeat</keyword>
<dbReference type="STRING" id="4540.A0A3L6RFB2"/>
<sequence length="232" mass="26345">MERKAQEPPRLTWQHAAVPGQITSEETQAGSAAMLGVHLSSVDAHTQTSQSVSSHQQRSSHRIDSDSISRQKDGWGHDELFDGVLEPLLSNLSSMLLPEFDKIKNVYSHIEFLRDELSSMCTTLQTMSKSEEQSPQTQIWMNQLRELCYDIEDRIEENFMLLSQDSTSDGFIKKFINIGDQLKELKERALEVSERQKWYKMDTSASSAKSVVIDPRLPGLFEEAEKLVGINI</sequence>
<dbReference type="EMBL" id="PQIB02000008">
    <property type="protein sequence ID" value="RLN03134.1"/>
    <property type="molecule type" value="Genomic_DNA"/>
</dbReference>
<evidence type="ECO:0000313" key="9">
    <source>
        <dbReference type="Proteomes" id="UP000275267"/>
    </source>
</evidence>
<gene>
    <name evidence="8" type="ORF">C2845_PM13G12190</name>
</gene>
<proteinExistence type="inferred from homology"/>
<protein>
    <recommendedName>
        <fullName evidence="7">Disease resistance N-terminal domain-containing protein</fullName>
    </recommendedName>
</protein>
<organism evidence="8 9">
    <name type="scientific">Panicum miliaceum</name>
    <name type="common">Proso millet</name>
    <name type="synonym">Broomcorn millet</name>
    <dbReference type="NCBI Taxonomy" id="4540"/>
    <lineage>
        <taxon>Eukaryota</taxon>
        <taxon>Viridiplantae</taxon>
        <taxon>Streptophyta</taxon>
        <taxon>Embryophyta</taxon>
        <taxon>Tracheophyta</taxon>
        <taxon>Spermatophyta</taxon>
        <taxon>Magnoliopsida</taxon>
        <taxon>Liliopsida</taxon>
        <taxon>Poales</taxon>
        <taxon>Poaceae</taxon>
        <taxon>PACMAD clade</taxon>
        <taxon>Panicoideae</taxon>
        <taxon>Panicodae</taxon>
        <taxon>Paniceae</taxon>
        <taxon>Panicinae</taxon>
        <taxon>Panicum</taxon>
        <taxon>Panicum sect. Panicum</taxon>
    </lineage>
</organism>
<evidence type="ECO:0000256" key="4">
    <source>
        <dbReference type="ARBA" id="ARBA00022741"/>
    </source>
</evidence>
<comment type="caution">
    <text evidence="8">The sequence shown here is derived from an EMBL/GenBank/DDBJ whole genome shotgun (WGS) entry which is preliminary data.</text>
</comment>
<evidence type="ECO:0000256" key="3">
    <source>
        <dbReference type="ARBA" id="ARBA00022737"/>
    </source>
</evidence>
<dbReference type="OrthoDB" id="413723at2759"/>
<evidence type="ECO:0000256" key="1">
    <source>
        <dbReference type="ARBA" id="ARBA00008894"/>
    </source>
</evidence>
<accession>A0A3L6RFB2</accession>
<feature type="compositionally biased region" description="Basic and acidic residues" evidence="6">
    <location>
        <begin position="61"/>
        <end position="70"/>
    </location>
</feature>
<evidence type="ECO:0000256" key="6">
    <source>
        <dbReference type="SAM" id="MobiDB-lite"/>
    </source>
</evidence>
<feature type="compositionally biased region" description="Polar residues" evidence="6">
    <location>
        <begin position="21"/>
        <end position="30"/>
    </location>
</feature>
<evidence type="ECO:0000313" key="8">
    <source>
        <dbReference type="EMBL" id="RLN03134.1"/>
    </source>
</evidence>
<keyword evidence="4" id="KW-0547">Nucleotide-binding</keyword>